<name>A0A831RMU3_9GAMM</name>
<dbReference type="InterPro" id="IPR020019">
    <property type="entry name" value="AcTrfase_PglD-like"/>
</dbReference>
<organism evidence="7">
    <name type="scientific">Sedimenticola thiotaurini</name>
    <dbReference type="NCBI Taxonomy" id="1543721"/>
    <lineage>
        <taxon>Bacteria</taxon>
        <taxon>Pseudomonadati</taxon>
        <taxon>Pseudomonadota</taxon>
        <taxon>Gammaproteobacteria</taxon>
        <taxon>Chromatiales</taxon>
        <taxon>Sedimenticolaceae</taxon>
        <taxon>Sedimenticola</taxon>
    </lineage>
</organism>
<dbReference type="PROSITE" id="PS00101">
    <property type="entry name" value="HEXAPEP_TRANSFERASES"/>
    <property type="match status" value="1"/>
</dbReference>
<evidence type="ECO:0000256" key="2">
    <source>
        <dbReference type="ARBA" id="ARBA00022679"/>
    </source>
</evidence>
<dbReference type="InterPro" id="IPR018357">
    <property type="entry name" value="Hexapep_transf_CS"/>
</dbReference>
<dbReference type="PANTHER" id="PTHR43300:SF7">
    <property type="entry name" value="UDP-N-ACETYLBACILLOSAMINE N-ACETYLTRANSFERASE"/>
    <property type="match status" value="1"/>
</dbReference>
<feature type="site" description="Increases basicity of active site His" evidence="4">
    <location>
        <position position="137"/>
    </location>
</feature>
<comment type="caution">
    <text evidence="7">The sequence shown here is derived from an EMBL/GenBank/DDBJ whole genome shotgun (WGS) entry which is preliminary data.</text>
</comment>
<evidence type="ECO:0000256" key="4">
    <source>
        <dbReference type="PIRSR" id="PIRSR620019-1"/>
    </source>
</evidence>
<evidence type="ECO:0000256" key="1">
    <source>
        <dbReference type="ARBA" id="ARBA00007274"/>
    </source>
</evidence>
<keyword evidence="2" id="KW-0808">Transferase</keyword>
<dbReference type="Gene3D" id="2.160.10.10">
    <property type="entry name" value="Hexapeptide repeat proteins"/>
    <property type="match status" value="1"/>
</dbReference>
<dbReference type="Pfam" id="PF17836">
    <property type="entry name" value="PglD_N"/>
    <property type="match status" value="1"/>
</dbReference>
<evidence type="ECO:0000259" key="6">
    <source>
        <dbReference type="Pfam" id="PF17836"/>
    </source>
</evidence>
<dbReference type="AlphaFoldDB" id="A0A831RMU3"/>
<evidence type="ECO:0000256" key="5">
    <source>
        <dbReference type="PIRSR" id="PIRSR620019-2"/>
    </source>
</evidence>
<accession>A0A831RMU3</accession>
<comment type="similarity">
    <text evidence="1">Belongs to the transferase hexapeptide repeat family.</text>
</comment>
<protein>
    <submittedName>
        <fullName evidence="7">Acetyltransferase</fullName>
    </submittedName>
</protein>
<feature type="binding site" evidence="5">
    <location>
        <position position="145"/>
    </location>
    <ligand>
        <name>acetyl-CoA</name>
        <dbReference type="ChEBI" id="CHEBI:57288"/>
    </ligand>
</feature>
<dbReference type="PANTHER" id="PTHR43300">
    <property type="entry name" value="ACETYLTRANSFERASE"/>
    <property type="match status" value="1"/>
</dbReference>
<proteinExistence type="inferred from homology"/>
<keyword evidence="3" id="KW-0677">Repeat</keyword>
<dbReference type="Proteomes" id="UP000886251">
    <property type="component" value="Unassembled WGS sequence"/>
</dbReference>
<feature type="domain" description="PglD N-terminal" evidence="6">
    <location>
        <begin position="3"/>
        <end position="80"/>
    </location>
</feature>
<sequence length="210" mass="21642">MKNLLIIGGGGHGRVVADCAQACGRWRQIRFLDDRYPELQRAGRWQVVGTSGEWPRFSDGQVDVLVGIGDNASRLGLQRKLEDAGCHLPALVHPRAWVSPDASIGAGSVVFAGGMVNIDAHLGDAVIVNTGATVDHDCILAEGVHLSPGVHLGGNVTIGPRSWLGLGAVVRNGVVIGSDTMIGAGAAVVSDLADGITVVGVPARPVPADD</sequence>
<dbReference type="GO" id="GO:0016740">
    <property type="term" value="F:transferase activity"/>
    <property type="evidence" value="ECO:0007669"/>
    <property type="project" value="UniProtKB-KW"/>
</dbReference>
<dbReference type="InterPro" id="IPR041561">
    <property type="entry name" value="PglD_N"/>
</dbReference>
<dbReference type="InterPro" id="IPR011004">
    <property type="entry name" value="Trimer_LpxA-like_sf"/>
</dbReference>
<dbReference type="EMBL" id="DRKP01000058">
    <property type="protein sequence ID" value="HEB95774.1"/>
    <property type="molecule type" value="Genomic_DNA"/>
</dbReference>
<dbReference type="InterPro" id="IPR050179">
    <property type="entry name" value="Trans_hexapeptide_repeat"/>
</dbReference>
<dbReference type="SUPFAM" id="SSF51161">
    <property type="entry name" value="Trimeric LpxA-like enzymes"/>
    <property type="match status" value="1"/>
</dbReference>
<evidence type="ECO:0000313" key="7">
    <source>
        <dbReference type="EMBL" id="HEB95774.1"/>
    </source>
</evidence>
<dbReference type="NCBIfam" id="TIGR03570">
    <property type="entry name" value="NeuD_NnaD"/>
    <property type="match status" value="1"/>
</dbReference>
<dbReference type="CDD" id="cd03360">
    <property type="entry name" value="LbH_AT_putative"/>
    <property type="match status" value="1"/>
</dbReference>
<feature type="binding site" evidence="5">
    <location>
        <position position="69"/>
    </location>
    <ligand>
        <name>substrate</name>
    </ligand>
</feature>
<gene>
    <name evidence="7" type="ORF">ENI96_05010</name>
</gene>
<evidence type="ECO:0000256" key="3">
    <source>
        <dbReference type="ARBA" id="ARBA00022737"/>
    </source>
</evidence>
<dbReference type="Gene3D" id="3.40.50.20">
    <property type="match status" value="1"/>
</dbReference>
<feature type="active site" description="Proton acceptor" evidence="4">
    <location>
        <position position="136"/>
    </location>
</feature>
<reference evidence="7" key="1">
    <citation type="journal article" date="2020" name="mSystems">
        <title>Genome- and Community-Level Interaction Insights into Carbon Utilization and Element Cycling Functions of Hydrothermarchaeota in Hydrothermal Sediment.</title>
        <authorList>
            <person name="Zhou Z."/>
            <person name="Liu Y."/>
            <person name="Xu W."/>
            <person name="Pan J."/>
            <person name="Luo Z.H."/>
            <person name="Li M."/>
        </authorList>
    </citation>
    <scope>NUCLEOTIDE SEQUENCE [LARGE SCALE GENOMIC DNA]</scope>
    <source>
        <strain evidence="7">HyVt-443</strain>
    </source>
</reference>